<dbReference type="AlphaFoldDB" id="A0A1I5J1G3"/>
<accession>A0A1I5J1G3</accession>
<reference evidence="1 2" key="1">
    <citation type="submission" date="2016-10" db="EMBL/GenBank/DDBJ databases">
        <authorList>
            <person name="de Groot N.N."/>
        </authorList>
    </citation>
    <scope>NUCLEOTIDE SEQUENCE [LARGE SCALE GENOMIC DNA]</scope>
    <source>
        <strain evidence="1 2">DSM 44637</strain>
    </source>
</reference>
<protein>
    <submittedName>
        <fullName evidence="1">Uncharacterized protein</fullName>
    </submittedName>
</protein>
<gene>
    <name evidence="1" type="ORF">SAMN05421854_102851</name>
</gene>
<organism evidence="1 2">
    <name type="scientific">Amycolatopsis rubida</name>
    <dbReference type="NCBI Taxonomy" id="112413"/>
    <lineage>
        <taxon>Bacteria</taxon>
        <taxon>Bacillati</taxon>
        <taxon>Actinomycetota</taxon>
        <taxon>Actinomycetes</taxon>
        <taxon>Pseudonocardiales</taxon>
        <taxon>Pseudonocardiaceae</taxon>
        <taxon>Amycolatopsis</taxon>
    </lineage>
</organism>
<evidence type="ECO:0000313" key="1">
    <source>
        <dbReference type="EMBL" id="SFO66582.1"/>
    </source>
</evidence>
<sequence length="48" mass="5555">MEHPFGTSGEESIPDGFQVEQWTQDLDEEFRLVRNESFPDRWGATPDA</sequence>
<evidence type="ECO:0000313" key="2">
    <source>
        <dbReference type="Proteomes" id="UP000199137"/>
    </source>
</evidence>
<proteinExistence type="predicted"/>
<dbReference type="Proteomes" id="UP000199137">
    <property type="component" value="Unassembled WGS sequence"/>
</dbReference>
<name>A0A1I5J1G3_9PSEU</name>
<dbReference type="STRING" id="112413.SAMN05421854_102851"/>
<dbReference type="EMBL" id="FOWC01000002">
    <property type="protein sequence ID" value="SFO66582.1"/>
    <property type="molecule type" value="Genomic_DNA"/>
</dbReference>
<dbReference type="RefSeq" id="WP_208865176.1">
    <property type="nucleotide sequence ID" value="NZ_FOWC01000002.1"/>
</dbReference>